<comment type="caution">
    <text evidence="1">The sequence shown here is derived from an EMBL/GenBank/DDBJ whole genome shotgun (WGS) entry which is preliminary data.</text>
</comment>
<reference evidence="1 2" key="1">
    <citation type="submission" date="2014-12" db="EMBL/GenBank/DDBJ databases">
        <title>Reclassification of Actinobacillus muris as Muribacter muris.</title>
        <authorList>
            <person name="Christensen H."/>
            <person name="Nicklas W."/>
            <person name="Bisgaard M."/>
        </authorList>
    </citation>
    <scope>NUCLEOTIDE SEQUENCE [LARGE SCALE GENOMIC DNA]</scope>
    <source>
        <strain evidence="1 2">Ackerman80-443D</strain>
    </source>
</reference>
<protein>
    <submittedName>
        <fullName evidence="1">Uncharacterized protein</fullName>
    </submittedName>
</protein>
<name>A0A0J5P746_9PAST</name>
<evidence type="ECO:0000313" key="1">
    <source>
        <dbReference type="EMBL" id="KMK51600.1"/>
    </source>
</evidence>
<organism evidence="1 2">
    <name type="scientific">Muribacter muris</name>
    <dbReference type="NCBI Taxonomy" id="67855"/>
    <lineage>
        <taxon>Bacteria</taxon>
        <taxon>Pseudomonadati</taxon>
        <taxon>Pseudomonadota</taxon>
        <taxon>Gammaproteobacteria</taxon>
        <taxon>Pasteurellales</taxon>
        <taxon>Pasteurellaceae</taxon>
        <taxon>Muribacter</taxon>
    </lineage>
</organism>
<dbReference type="RefSeq" id="WP_047976753.1">
    <property type="nucleotide sequence ID" value="NZ_JWIZ01000027.1"/>
</dbReference>
<dbReference type="PATRIC" id="fig|67855.3.peg.924"/>
<gene>
    <name evidence="1" type="ORF">RO21_05295</name>
</gene>
<sequence length="169" mass="20023">MTIKNILYISILFFISNIYAVNDTVLSSESKIENQIINCGWIDNKNNQKYTIKNFYIKENNECSHFSINAIKETEIEVQCGFNAISNFYNYVYDITNDDWILFKYEYFLEPNSPNDKGDHFTVSFDNLKEFKRSLFYDISNNGNKMLSIGYIKEKTFIYDNKYNKKTPT</sequence>
<keyword evidence="2" id="KW-1185">Reference proteome</keyword>
<accession>A0A0J5P746</accession>
<dbReference type="Proteomes" id="UP000036270">
    <property type="component" value="Unassembled WGS sequence"/>
</dbReference>
<dbReference type="AlphaFoldDB" id="A0A0J5P746"/>
<evidence type="ECO:0000313" key="2">
    <source>
        <dbReference type="Proteomes" id="UP000036270"/>
    </source>
</evidence>
<dbReference type="EMBL" id="JWIZ01000027">
    <property type="protein sequence ID" value="KMK51600.1"/>
    <property type="molecule type" value="Genomic_DNA"/>
</dbReference>
<proteinExistence type="predicted"/>
<dbReference type="STRING" id="67855.RO21_05295"/>